<dbReference type="GO" id="GO:0000725">
    <property type="term" value="P:recombinational repair"/>
    <property type="evidence" value="ECO:0007669"/>
    <property type="project" value="InterPro"/>
</dbReference>
<dbReference type="VEuPathDB" id="PlasmoDB:PVBDA_1101640"/>
<dbReference type="AlphaFoldDB" id="A0A6V7SAD7"/>
<proteinExistence type="predicted"/>
<gene>
    <name evidence="2" type="ORF">PVBDA_1101640</name>
</gene>
<dbReference type="Proteomes" id="UP000515550">
    <property type="component" value="Chromosome PVBDA_11"/>
</dbReference>
<reference evidence="2 3" key="1">
    <citation type="submission" date="2020-08" db="EMBL/GenBank/DDBJ databases">
        <authorList>
            <person name="Ramaprasad A."/>
        </authorList>
    </citation>
    <scope>NUCLEOTIDE SEQUENCE [LARGE SCALE GENOMIC DNA]</scope>
</reference>
<dbReference type="PANTHER" id="PTHR14523:SF1">
    <property type="entry name" value="HOMOLOGOUS RECOMBINATION OB-FOLD PROTEIN"/>
    <property type="match status" value="1"/>
</dbReference>
<sequence length="591" mass="68379">MLDENLSCLLDESDDDCIKKNKKKNELKNKSTFHSTKGSVQKSNRQNAASSILNFNIRNIGNLDSFFKNNNDENRNVSNNSNSINATDHFNYQNFPPNNSLLYSNINGEDDSNISTLGKGEANKTKNYEHVSKKWYKDNNLHEQKNAQLKNNNNNNSNKNVLDSEMHESVNNTNGTNKKETVHEIGSHCKLSKNKNSELSNNAIIINYDDNNNSMYNKEKDKLYMNTTRNISRNISRHETNLYKEQFLTKQVNNDEIFQRQEVYKTDGGTMETDICNWFDENNISNNDIMKINSNKESEETVLRNSEIVKNVFSNSSYISEKNNINNENNQNIDSLLSFETNKKDNSTSILNSIDSVDMLHLKKTGLQNSKNNVNELTNSIPSYISKEQINKEAPILIENNLTDNDKFSSNKYNKDYDRNKKLIYCYSFIKYNSWLKALKILNLPIDPFHLSINAHKYIRRNSNSNNNDSFLYTYNIHNILKNKHFSNYKVSKMIVLIKNIKCHSHGYFVICMDPSGQMPASLHQEIEKEYKKYIGVGSTLILKDVTVFETIDNLPYLIITLRSLVRVIKAEDTHYSVKDEIYDKICSLIK</sequence>
<accession>A0A6V7SAD7</accession>
<protein>
    <recommendedName>
        <fullName evidence="1">Homologous recombination OB-fold protein OB-fold domain-containing protein</fullName>
    </recommendedName>
</protein>
<evidence type="ECO:0000259" key="1">
    <source>
        <dbReference type="Pfam" id="PF15072"/>
    </source>
</evidence>
<evidence type="ECO:0000313" key="2">
    <source>
        <dbReference type="EMBL" id="CAD2095004.1"/>
    </source>
</evidence>
<dbReference type="PANTHER" id="PTHR14523">
    <property type="entry name" value="UNCHARACTERIZED PROTEIN C17ORF53 HOMOLOG"/>
    <property type="match status" value="1"/>
</dbReference>
<name>A0A6V7SAD7_PLAVN</name>
<dbReference type="InterPro" id="IPR028045">
    <property type="entry name" value="HROB"/>
</dbReference>
<organism evidence="2 3">
    <name type="scientific">Plasmodium vinckei brucechwatti</name>
    <dbReference type="NCBI Taxonomy" id="119398"/>
    <lineage>
        <taxon>Eukaryota</taxon>
        <taxon>Sar</taxon>
        <taxon>Alveolata</taxon>
        <taxon>Apicomplexa</taxon>
        <taxon>Aconoidasida</taxon>
        <taxon>Haemosporida</taxon>
        <taxon>Plasmodiidae</taxon>
        <taxon>Plasmodium</taxon>
        <taxon>Plasmodium (Vinckeia)</taxon>
    </lineage>
</organism>
<dbReference type="EMBL" id="LR865389">
    <property type="protein sequence ID" value="CAD2095004.1"/>
    <property type="molecule type" value="Genomic_DNA"/>
</dbReference>
<evidence type="ECO:0000313" key="3">
    <source>
        <dbReference type="Proteomes" id="UP000515550"/>
    </source>
</evidence>
<feature type="domain" description="Homologous recombination OB-fold protein OB-fold" evidence="1">
    <location>
        <begin position="489"/>
        <end position="572"/>
    </location>
</feature>
<dbReference type="InterPro" id="IPR058570">
    <property type="entry name" value="HROB_OB"/>
</dbReference>
<dbReference type="Pfam" id="PF15072">
    <property type="entry name" value="HROB"/>
    <property type="match status" value="1"/>
</dbReference>